<accession>A0A6G4U2B5</accession>
<evidence type="ECO:0000313" key="2">
    <source>
        <dbReference type="EMBL" id="NGN65427.1"/>
    </source>
</evidence>
<organism evidence="2 3">
    <name type="scientific">Streptomyces coryli</name>
    <dbReference type="NCBI Taxonomy" id="1128680"/>
    <lineage>
        <taxon>Bacteria</taxon>
        <taxon>Bacillati</taxon>
        <taxon>Actinomycetota</taxon>
        <taxon>Actinomycetes</taxon>
        <taxon>Kitasatosporales</taxon>
        <taxon>Streptomycetaceae</taxon>
        <taxon>Streptomyces</taxon>
    </lineage>
</organism>
<sequence length="131" mass="14223">MTEDRWPFIHHIGVFVSDYDASLRFYSAALEPLGVIAAGEAEGGVEFWEKDRDTPSIGIAPVQGDDPVTRGVHIGFTAADRAAVDAFYEAALAAGGVSRHAPRLWPDYRAYCAFVSDPDGNNIEALHKETT</sequence>
<protein>
    <submittedName>
        <fullName evidence="2">VOC family protein</fullName>
    </submittedName>
</protein>
<gene>
    <name evidence="2" type="ORF">G5C51_16170</name>
</gene>
<dbReference type="InterPro" id="IPR004360">
    <property type="entry name" value="Glyas_Fos-R_dOase_dom"/>
</dbReference>
<evidence type="ECO:0000313" key="3">
    <source>
        <dbReference type="Proteomes" id="UP000481583"/>
    </source>
</evidence>
<dbReference type="PROSITE" id="PS51819">
    <property type="entry name" value="VOC"/>
    <property type="match status" value="1"/>
</dbReference>
<dbReference type="InterPro" id="IPR029068">
    <property type="entry name" value="Glyas_Bleomycin-R_OHBP_Dase"/>
</dbReference>
<name>A0A6G4U2B5_9ACTN</name>
<keyword evidence="3" id="KW-1185">Reference proteome</keyword>
<dbReference type="RefSeq" id="WP_165237842.1">
    <property type="nucleotide sequence ID" value="NZ_JAAKZV010000062.1"/>
</dbReference>
<reference evidence="2 3" key="1">
    <citation type="submission" date="2020-02" db="EMBL/GenBank/DDBJ databases">
        <title>Whole-genome analyses of novel actinobacteria.</title>
        <authorList>
            <person name="Sahin N."/>
        </authorList>
    </citation>
    <scope>NUCLEOTIDE SEQUENCE [LARGE SCALE GENOMIC DNA]</scope>
    <source>
        <strain evidence="2 3">A7024</strain>
    </source>
</reference>
<evidence type="ECO:0000259" key="1">
    <source>
        <dbReference type="PROSITE" id="PS51819"/>
    </source>
</evidence>
<dbReference type="InterPro" id="IPR037523">
    <property type="entry name" value="VOC_core"/>
</dbReference>
<dbReference type="Proteomes" id="UP000481583">
    <property type="component" value="Unassembled WGS sequence"/>
</dbReference>
<proteinExistence type="predicted"/>
<comment type="caution">
    <text evidence="2">The sequence shown here is derived from an EMBL/GenBank/DDBJ whole genome shotgun (WGS) entry which is preliminary data.</text>
</comment>
<dbReference type="AlphaFoldDB" id="A0A6G4U2B5"/>
<dbReference type="SUPFAM" id="SSF54593">
    <property type="entry name" value="Glyoxalase/Bleomycin resistance protein/Dihydroxybiphenyl dioxygenase"/>
    <property type="match status" value="1"/>
</dbReference>
<dbReference type="PANTHER" id="PTHR35006">
    <property type="entry name" value="GLYOXALASE FAMILY PROTEIN (AFU_ORTHOLOGUE AFUA_5G14830)"/>
    <property type="match status" value="1"/>
</dbReference>
<dbReference type="PANTHER" id="PTHR35006:SF2">
    <property type="entry name" value="GLYOXALASE FAMILY PROTEIN (AFU_ORTHOLOGUE AFUA_5G14830)"/>
    <property type="match status" value="1"/>
</dbReference>
<dbReference type="Gene3D" id="3.10.180.10">
    <property type="entry name" value="2,3-Dihydroxybiphenyl 1,2-Dioxygenase, domain 1"/>
    <property type="match status" value="1"/>
</dbReference>
<feature type="domain" description="VOC" evidence="1">
    <location>
        <begin position="8"/>
        <end position="128"/>
    </location>
</feature>
<dbReference type="EMBL" id="JAAKZV010000062">
    <property type="protein sequence ID" value="NGN65427.1"/>
    <property type="molecule type" value="Genomic_DNA"/>
</dbReference>
<dbReference type="Pfam" id="PF00903">
    <property type="entry name" value="Glyoxalase"/>
    <property type="match status" value="1"/>
</dbReference>
<dbReference type="CDD" id="cd07262">
    <property type="entry name" value="VOC_like"/>
    <property type="match status" value="1"/>
</dbReference>